<dbReference type="EMBL" id="JBHSDJ010000030">
    <property type="protein sequence ID" value="MFC4247471.1"/>
    <property type="molecule type" value="Genomic_DNA"/>
</dbReference>
<feature type="transmembrane region" description="Helical" evidence="2">
    <location>
        <begin position="54"/>
        <end position="72"/>
    </location>
</feature>
<dbReference type="RefSeq" id="WP_246966485.1">
    <property type="nucleotide sequence ID" value="NZ_CP095397.1"/>
</dbReference>
<evidence type="ECO:0000313" key="3">
    <source>
        <dbReference type="EMBL" id="MFC4247471.1"/>
    </source>
</evidence>
<proteinExistence type="predicted"/>
<keyword evidence="2" id="KW-0472">Membrane</keyword>
<organism evidence="3 4">
    <name type="scientific">Natribaculum luteum</name>
    <dbReference type="NCBI Taxonomy" id="1586232"/>
    <lineage>
        <taxon>Archaea</taxon>
        <taxon>Methanobacteriati</taxon>
        <taxon>Methanobacteriota</taxon>
        <taxon>Stenosarchaea group</taxon>
        <taxon>Halobacteria</taxon>
        <taxon>Halobacteriales</taxon>
        <taxon>Natrialbaceae</taxon>
        <taxon>Natribaculum</taxon>
    </lineage>
</organism>
<gene>
    <name evidence="3" type="ORF">ACFOZ7_10740</name>
</gene>
<evidence type="ECO:0000256" key="2">
    <source>
        <dbReference type="SAM" id="Phobius"/>
    </source>
</evidence>
<dbReference type="Proteomes" id="UP001595821">
    <property type="component" value="Unassembled WGS sequence"/>
</dbReference>
<feature type="region of interest" description="Disordered" evidence="1">
    <location>
        <begin position="1"/>
        <end position="43"/>
    </location>
</feature>
<reference evidence="3 4" key="1">
    <citation type="journal article" date="2014" name="Int. J. Syst. Evol. Microbiol.">
        <title>Complete genome sequence of Corynebacterium casei LMG S-19264T (=DSM 44701T), isolated from a smear-ripened cheese.</title>
        <authorList>
            <consortium name="US DOE Joint Genome Institute (JGI-PGF)"/>
            <person name="Walter F."/>
            <person name="Albersmeier A."/>
            <person name="Kalinowski J."/>
            <person name="Ruckert C."/>
        </authorList>
    </citation>
    <scope>NUCLEOTIDE SEQUENCE [LARGE SCALE GENOMIC DNA]</scope>
    <source>
        <strain evidence="3 4">IBRC-M 10912</strain>
    </source>
</reference>
<accession>A0ABD5P0J0</accession>
<feature type="compositionally biased region" description="Basic and acidic residues" evidence="1">
    <location>
        <begin position="34"/>
        <end position="43"/>
    </location>
</feature>
<feature type="transmembrane region" description="Helical" evidence="2">
    <location>
        <begin position="92"/>
        <end position="111"/>
    </location>
</feature>
<comment type="caution">
    <text evidence="3">The sequence shown here is derived from an EMBL/GenBank/DDBJ whole genome shotgun (WGS) entry which is preliminary data.</text>
</comment>
<evidence type="ECO:0000256" key="1">
    <source>
        <dbReference type="SAM" id="MobiDB-lite"/>
    </source>
</evidence>
<name>A0ABD5P0J0_9EURY</name>
<dbReference type="AlphaFoldDB" id="A0ABD5P0J0"/>
<dbReference type="GeneID" id="71854405"/>
<keyword evidence="2" id="KW-0812">Transmembrane</keyword>
<protein>
    <submittedName>
        <fullName evidence="3">Uncharacterized protein</fullName>
    </submittedName>
</protein>
<keyword evidence="2" id="KW-1133">Transmembrane helix</keyword>
<sequence length="113" mass="12123">MNDRDDAPPGTSPDEIDEDARPSKQEPDAEAIEEPTRDSKQEARETAWMMKEGTTIGVVSILAVLLLALALMQATGLVDLMAPLADTQLGQWGAFAALALVVAAVFAWSRWGV</sequence>
<evidence type="ECO:0000313" key="4">
    <source>
        <dbReference type="Proteomes" id="UP001595821"/>
    </source>
</evidence>